<dbReference type="RefSeq" id="WP_245119692.1">
    <property type="nucleotide sequence ID" value="NZ_CP095061.1"/>
</dbReference>
<dbReference type="Proteomes" id="UP000830401">
    <property type="component" value="Chromosome"/>
</dbReference>
<name>A0ABY4G487_9BACT</name>
<sequence>MNITIFYSWQSTTSTKYNRNFIQNCIEKAIKRLEKLADFRGVYFSIQDGVRGVPGTPPVAATIMDERIPKCDIFIADISVVNALPKVGWLGSIARKLTKVSTKPLQNVNVFFEYGAAQQALGYEKIICILNTAYGSPNDNPDNIPFDVRHSKFPIEYKYSEQDAGEREVAQKKLVDDLFSALKATATFALQSMKSKYSPLLTWPDWEQRINPADAFYRNERITAVESTIKQAVNESSNSIRLLGLSGLGKTRILLELFRPQSDAASTLLSSRVLYLNCNNHPDFDYESLFQKLVRDGADQIVVLDNCPAEIHRSLTPVVHNSRNKLFLLTTSSNPEENHQQIRDVDYLLVAKNELAEVVDELLEKELTALGPDRIAIIKQFAQGIPLMAVLLVESLKKGETLVGKLDDKSLLDNLLGEKGKDKRWRIILRSYALFSYVGVEEELYSQVKFIALDAAITALDGRPEVILQEFHEVQKYYQQREIFERKGRTVGMRPFPLAMYLAQEWLDACPPPRMGQVLSAIDGLTEPDRRSLMDGWADQMKYLGVDERAVTIVEKLVALGGPFDNAEVLNSELGSRLFRSLAEVNPVAVSAYLVRQLAGMTQAQLLAIEKGRRNLVWVLEKLCFDERTFAESSRLLYALAAAENETWANNATGQLLQLFKILLAGTEANLNERWRLLEWGMAQQQEFYHELALKAMRVGLSFGHFTRTNGAEVQGTKTLQDHRPTRAEIADYWRHIIDRLAVFVESASPYAHMAADILLNSMRGLARAGQLLLLVPTLRQLVAHEYLERFATEKAVRFTLRFEKNNLTPEERTNLDELLAELTTTKGDFLTRYTDLQNSAILLDERYSGEKHRQLMEEMTEEFIGEALEWETLLPLLYQQRQPYSYYFGKRLYQLIESNTSEVERFIELSAKLLSEANPATRDLSLLAGFVEATPDQVKTGFYERLLRDTNLQCQLFYYVASDPEGYHHLGLLHQLIAEGNCQVQEFSTLKYGGLLEKLTDEQLLEFGEQLLAYGEASCHVVLDLYFTLAFNDVRLRELLLPMLEQCVRSLGVANVLNDKQDRYRGSQTILWLLDGARQEFAVLVNKSIIASITWDNYYHLDNDVQQVYELLLKNHFTAVWPELSAALLAQDEQYFTFYGLKHILGSGIGSVSRTIGYYLSAILRQYSLGVVPISHWHPPGLQNSHPFLPNRRRLLLRMAICINPSRLQIPSLKYRHYRLGTLLPGDCWMISGTCRKY</sequence>
<reference evidence="1" key="1">
    <citation type="submission" date="2022-04" db="EMBL/GenBank/DDBJ databases">
        <title>Hymenobacter sp. isolated from the air.</title>
        <authorList>
            <person name="Won M."/>
            <person name="Lee C.-M."/>
            <person name="Woen H.-Y."/>
            <person name="Kwon S.-W."/>
        </authorList>
    </citation>
    <scope>NUCLEOTIDE SEQUENCE</scope>
    <source>
        <strain evidence="1">5420S-77</strain>
    </source>
</reference>
<accession>A0ABY4G487</accession>
<keyword evidence="2" id="KW-1185">Reference proteome</keyword>
<evidence type="ECO:0000313" key="1">
    <source>
        <dbReference type="EMBL" id="UOQ65712.1"/>
    </source>
</evidence>
<evidence type="ECO:0000313" key="2">
    <source>
        <dbReference type="Proteomes" id="UP000830401"/>
    </source>
</evidence>
<proteinExistence type="predicted"/>
<dbReference type="InterPro" id="IPR027417">
    <property type="entry name" value="P-loop_NTPase"/>
</dbReference>
<organism evidence="1 2">
    <name type="scientific">Hymenobacter volaticus</name>
    <dbReference type="NCBI Taxonomy" id="2932254"/>
    <lineage>
        <taxon>Bacteria</taxon>
        <taxon>Pseudomonadati</taxon>
        <taxon>Bacteroidota</taxon>
        <taxon>Cytophagia</taxon>
        <taxon>Cytophagales</taxon>
        <taxon>Hymenobacteraceae</taxon>
        <taxon>Hymenobacter</taxon>
    </lineage>
</organism>
<dbReference type="EMBL" id="CP095061">
    <property type="protein sequence ID" value="UOQ65712.1"/>
    <property type="molecule type" value="Genomic_DNA"/>
</dbReference>
<gene>
    <name evidence="1" type="ORF">MUN86_19605</name>
</gene>
<protein>
    <submittedName>
        <fullName evidence="1">Uncharacterized protein</fullName>
    </submittedName>
</protein>
<dbReference type="Gene3D" id="3.40.50.300">
    <property type="entry name" value="P-loop containing nucleotide triphosphate hydrolases"/>
    <property type="match status" value="1"/>
</dbReference>
<dbReference type="SUPFAM" id="SSF52540">
    <property type="entry name" value="P-loop containing nucleoside triphosphate hydrolases"/>
    <property type="match status" value="1"/>
</dbReference>